<keyword evidence="2" id="KW-1185">Reference proteome</keyword>
<evidence type="ECO:0000313" key="1">
    <source>
        <dbReference type="EMBL" id="AWH84924.1"/>
    </source>
</evidence>
<dbReference type="EMBL" id="CP029186">
    <property type="protein sequence ID" value="AWH84924.1"/>
    <property type="molecule type" value="Genomic_DNA"/>
</dbReference>
<proteinExistence type="predicted"/>
<protein>
    <submittedName>
        <fullName evidence="1">Uncharacterized protein</fullName>
    </submittedName>
</protein>
<organism evidence="1 2">
    <name type="scientific">Flavobacterium album</name>
    <dbReference type="NCBI Taxonomy" id="2175091"/>
    <lineage>
        <taxon>Bacteria</taxon>
        <taxon>Pseudomonadati</taxon>
        <taxon>Bacteroidota</taxon>
        <taxon>Flavobacteriia</taxon>
        <taxon>Flavobacteriales</taxon>
        <taxon>Flavobacteriaceae</taxon>
        <taxon>Flavobacterium</taxon>
    </lineage>
</organism>
<name>A0A2S1QX14_9FLAO</name>
<reference evidence="1 2" key="1">
    <citation type="submission" date="2018-04" db="EMBL/GenBank/DDBJ databases">
        <title>Genome sequencing of Flavobacterium sp. HYN0059.</title>
        <authorList>
            <person name="Yi H."/>
            <person name="Baek C."/>
        </authorList>
    </citation>
    <scope>NUCLEOTIDE SEQUENCE [LARGE SCALE GENOMIC DNA]</scope>
    <source>
        <strain evidence="1 2">HYN0059</strain>
    </source>
</reference>
<sequence>MNGYSQLLRYIKQIAHPLVNTITQGDFDKVDTAKHNIFPLLHVAIGNASFPSEGVVRFSIQVGCFDIRDSNRQVSDDKYYDNDNEIDNLNATLAILNRIWLLMLKDFEELNISASDSPSLDICTEYEQNLLDGWIMTFEVETPNDIINLCQ</sequence>
<dbReference type="RefSeq" id="WP_108777630.1">
    <property type="nucleotide sequence ID" value="NZ_CP029186.1"/>
</dbReference>
<accession>A0A2S1QX14</accession>
<dbReference type="Proteomes" id="UP000244929">
    <property type="component" value="Chromosome"/>
</dbReference>
<gene>
    <name evidence="1" type="ORF">HYN59_07195</name>
</gene>
<evidence type="ECO:0000313" key="2">
    <source>
        <dbReference type="Proteomes" id="UP000244929"/>
    </source>
</evidence>
<dbReference type="KEGG" id="falb:HYN59_07195"/>
<dbReference type="AlphaFoldDB" id="A0A2S1QX14"/>
<dbReference type="OrthoDB" id="9853527at2"/>